<comment type="caution">
    <text evidence="3">The sequence shown here is derived from an EMBL/GenBank/DDBJ whole genome shotgun (WGS) entry which is preliminary data.</text>
</comment>
<dbReference type="EMBL" id="JARUXG010000002">
    <property type="protein sequence ID" value="MDG6780140.1"/>
    <property type="molecule type" value="Genomic_DNA"/>
</dbReference>
<dbReference type="Proteomes" id="UP001195196">
    <property type="component" value="Unassembled WGS sequence"/>
</dbReference>
<accession>A0AAW6R6W7</accession>
<dbReference type="AlphaFoldDB" id="A0AAW6R6W7"/>
<name>A0AAW6R6W7_GORRU</name>
<reference evidence="2" key="1">
    <citation type="submission" date="2021-02" db="EMBL/GenBank/DDBJ databases">
        <title>Taxonomy, biology and ecology of Rhodococcus bacteria occurring in California pistachio and other woody hosts as revealed by genome sequence analyses.</title>
        <authorList>
            <person name="Riely B."/>
            <person name="Gai Y."/>
        </authorList>
    </citation>
    <scope>NUCLEOTIDE SEQUENCE</scope>
    <source>
        <strain evidence="2">BP-295</strain>
    </source>
</reference>
<dbReference type="KEGG" id="gru:GCWB2_08710"/>
<feature type="signal peptide" evidence="1">
    <location>
        <begin position="1"/>
        <end position="29"/>
    </location>
</feature>
<evidence type="ECO:0000313" key="2">
    <source>
        <dbReference type="EMBL" id="MBM7277526.1"/>
    </source>
</evidence>
<reference evidence="3" key="2">
    <citation type="submission" date="2023-04" db="EMBL/GenBank/DDBJ databases">
        <title>Characterization and analysis of the complete genome of Gordonia rubripertincta 112, the degrader of aromatic and aliphatic compounds.</title>
        <authorList>
            <person name="Frantsuzova E."/>
            <person name="Bogun A."/>
            <person name="Delegan Y."/>
        </authorList>
    </citation>
    <scope>NUCLEOTIDE SEQUENCE</scope>
    <source>
        <strain evidence="3">112</strain>
    </source>
</reference>
<proteinExistence type="predicted"/>
<protein>
    <submittedName>
        <fullName evidence="3">Uncharacterized protein</fullName>
    </submittedName>
</protein>
<organism evidence="3">
    <name type="scientific">Gordonia rubripertincta</name>
    <name type="common">Rhodococcus corallinus</name>
    <dbReference type="NCBI Taxonomy" id="36822"/>
    <lineage>
        <taxon>Bacteria</taxon>
        <taxon>Bacillati</taxon>
        <taxon>Actinomycetota</taxon>
        <taxon>Actinomycetes</taxon>
        <taxon>Mycobacteriales</taxon>
        <taxon>Gordoniaceae</taxon>
        <taxon>Gordonia</taxon>
    </lineage>
</organism>
<gene>
    <name evidence="2" type="ORF">JTZ10_07100</name>
    <name evidence="3" type="ORF">QBL07_04765</name>
</gene>
<sequence>MVRVLYVRLLLTLLTSTALCVAVFSPATAAPAPGADPDRGSHRITITLTSDRQHNGAAVWFDAAGRLRTQGDVPLAHRDGHTKLWSASLVYTKNSPGEPLDALFQSGGGFSRCQIWVESTLVAEDTARGHEPTSRCRARN</sequence>
<evidence type="ECO:0000313" key="3">
    <source>
        <dbReference type="EMBL" id="MDG6780140.1"/>
    </source>
</evidence>
<feature type="chain" id="PRO_5043296882" evidence="1">
    <location>
        <begin position="30"/>
        <end position="140"/>
    </location>
</feature>
<evidence type="ECO:0000256" key="1">
    <source>
        <dbReference type="SAM" id="SignalP"/>
    </source>
</evidence>
<keyword evidence="1" id="KW-0732">Signal</keyword>
<dbReference type="EMBL" id="JAFFGU010000002">
    <property type="protein sequence ID" value="MBM7277526.1"/>
    <property type="molecule type" value="Genomic_DNA"/>
</dbReference>
<dbReference type="RefSeq" id="WP_005195946.1">
    <property type="nucleotide sequence ID" value="NZ_CP022580.1"/>
</dbReference>